<feature type="compositionally biased region" description="Basic and acidic residues" evidence="1">
    <location>
        <begin position="145"/>
        <end position="158"/>
    </location>
</feature>
<dbReference type="EMBL" id="HBNS01033839">
    <property type="protein sequence ID" value="CAE4629235.1"/>
    <property type="molecule type" value="Transcribed_RNA"/>
</dbReference>
<name>A0A7S4RZ11_9STRA</name>
<feature type="compositionally biased region" description="Basic and acidic residues" evidence="1">
    <location>
        <begin position="248"/>
        <end position="259"/>
    </location>
</feature>
<keyword evidence="2" id="KW-1133">Transmembrane helix</keyword>
<accession>A0A7S4RZ11</accession>
<keyword evidence="2" id="KW-0812">Transmembrane</keyword>
<feature type="compositionally biased region" description="Basic and acidic residues" evidence="1">
    <location>
        <begin position="502"/>
        <end position="522"/>
    </location>
</feature>
<feature type="compositionally biased region" description="Basic and acidic residues" evidence="1">
    <location>
        <begin position="429"/>
        <end position="485"/>
    </location>
</feature>
<feature type="region of interest" description="Disordered" evidence="1">
    <location>
        <begin position="421"/>
        <end position="635"/>
    </location>
</feature>
<feature type="compositionally biased region" description="Low complexity" evidence="1">
    <location>
        <begin position="486"/>
        <end position="501"/>
    </location>
</feature>
<feature type="transmembrane region" description="Helical" evidence="2">
    <location>
        <begin position="1012"/>
        <end position="1032"/>
    </location>
</feature>
<feature type="compositionally biased region" description="Basic and acidic residues" evidence="1">
    <location>
        <begin position="299"/>
        <end position="311"/>
    </location>
</feature>
<feature type="transmembrane region" description="Helical" evidence="2">
    <location>
        <begin position="1038"/>
        <end position="1056"/>
    </location>
</feature>
<proteinExistence type="predicted"/>
<keyword evidence="2" id="KW-0472">Membrane</keyword>
<evidence type="ECO:0000313" key="3">
    <source>
        <dbReference type="EMBL" id="CAE4629235.1"/>
    </source>
</evidence>
<feature type="compositionally biased region" description="Polar residues" evidence="1">
    <location>
        <begin position="207"/>
        <end position="216"/>
    </location>
</feature>
<evidence type="ECO:0000256" key="1">
    <source>
        <dbReference type="SAM" id="MobiDB-lite"/>
    </source>
</evidence>
<dbReference type="AlphaFoldDB" id="A0A7S4RZ11"/>
<feature type="compositionally biased region" description="Basic residues" evidence="1">
    <location>
        <begin position="70"/>
        <end position="90"/>
    </location>
</feature>
<feature type="compositionally biased region" description="Basic residues" evidence="1">
    <location>
        <begin position="217"/>
        <end position="228"/>
    </location>
</feature>
<feature type="region of interest" description="Disordered" evidence="1">
    <location>
        <begin position="1"/>
        <end position="125"/>
    </location>
</feature>
<feature type="region of interest" description="Disordered" evidence="1">
    <location>
        <begin position="142"/>
        <end position="385"/>
    </location>
</feature>
<sequence length="1202" mass="137965">MPVKSRKRRYTSSSEDENSEPETAPKTSTAPKKSKADRLKEARERAKAAMDRRKSGPPDPTPAKTAAKTPKAKAPKEKPKRATQPRKKTKVVKEEEQEEYGPAGTPVRARGPTGTPVRDEEKQSVSDVFAEAEEAEALLKKKKMSKAEKRQLAREKARISMGGGRPSVGGRASIGTTTTTKTPKRLSEVPPPKKEDTEEEDKKSRRNTIGSGVTTRTPRKSMRQRKPNNRYEDSEDENYGRGHRRTLKKEESSEDEKVTKRGARRTVPKQEIREESSEEEEMEEASKQSYHSSDDEEDKDSKNNEEEDHSKQSYHSSDDDDDEMDETKPPAVKTPTKPKFKYSPPTEPSSFSFPPIPTTYDSTIPAAPPNTPAQPASKPKNNVPSTISPAAVIEEEDQDHENVERIAKRVAEVTADKVNQVIQQNLSPGERKTKKEIEIERQSKMARQQLEEERRQQQLEMERQQEMQRLEMERQQEMQRLELQRQQEMQRQQQLELQRQQEMQRQRQQEMQRQQELKRQQEIQRQQELARQQHEMQRKQELQRYQQNELEGGTRHKHQQREEEWQRQQQQQQQQQMEMQLNAHQQQQIHRPTATFPTPSPRTTPKEEFKFDPPQPPATKPEEYSPYVPPKHEKYNPKYEEEDYDETDYDRNGFLTETLHSLRASSDSIVTYIMTLIVLGLSTYIFFASLELWFFHPNSPVHDLNIPNLTMPLIPGGASNECKTETGGVCMTTNNKGMTQQPKDAHPNAPPCYLDTATSSSYYDEDEWWFSYRNEMVPSSLQSLNIDSCITYYDESGDKIPTPCPKHGRCFGGYLRDCLSSDVSDDGPTTIITNFDSVGTLSVEAVYTKTKYHDGCVVSEKITTLKDLVEESVVDLTLEMHCSIWGRCASLPGSDVVLSVSLEDEELEGPWFTLKGLVGYMNDKVNAEGQEEEEMTADGEEEQDDKETYSVEFLKGILFLLDDNMIQVLEQPLSEGESTSTPALLLGLTSDYIHQQMNVPIGCWTRLLCMSILRLVFGFVYSLVGYMCGFIFRSSVNYPLPTFLSLGLIYVVSWIRNKRRETRETRDLVFRIREMAYERLMECRRGSIGGGGVDSPAGRGVDGYAVLFLRDEIGHELYPCSMKERKKFFVRVWPKVVAEVRYDNRVRKVQRVVEGGKKLDHWEWIAPVTGYKNRRGAGVSMDEMNVVDVGGGRVLDYGRRYQ</sequence>
<feature type="transmembrane region" description="Helical" evidence="2">
    <location>
        <begin position="669"/>
        <end position="695"/>
    </location>
</feature>
<reference evidence="3" key="1">
    <citation type="submission" date="2021-01" db="EMBL/GenBank/DDBJ databases">
        <authorList>
            <person name="Corre E."/>
            <person name="Pelletier E."/>
            <person name="Niang G."/>
            <person name="Scheremetjew M."/>
            <person name="Finn R."/>
            <person name="Kale V."/>
            <person name="Holt S."/>
            <person name="Cochrane G."/>
            <person name="Meng A."/>
            <person name="Brown T."/>
            <person name="Cohen L."/>
        </authorList>
    </citation>
    <scope>NUCLEOTIDE SEQUENCE</scope>
    <source>
        <strain evidence="3">GSO104</strain>
    </source>
</reference>
<evidence type="ECO:0000256" key="2">
    <source>
        <dbReference type="SAM" id="Phobius"/>
    </source>
</evidence>
<feature type="compositionally biased region" description="Basic and acidic residues" evidence="1">
    <location>
        <begin position="185"/>
        <end position="203"/>
    </location>
</feature>
<feature type="compositionally biased region" description="Low complexity" evidence="1">
    <location>
        <begin position="567"/>
        <end position="588"/>
    </location>
</feature>
<protein>
    <submittedName>
        <fullName evidence="3">Uncharacterized protein</fullName>
    </submittedName>
</protein>
<feature type="compositionally biased region" description="Basic and acidic residues" evidence="1">
    <location>
        <begin position="34"/>
        <end position="56"/>
    </location>
</feature>
<organism evidence="3">
    <name type="scientific">Ditylum brightwellii</name>
    <dbReference type="NCBI Taxonomy" id="49249"/>
    <lineage>
        <taxon>Eukaryota</taxon>
        <taxon>Sar</taxon>
        <taxon>Stramenopiles</taxon>
        <taxon>Ochrophyta</taxon>
        <taxon>Bacillariophyta</taxon>
        <taxon>Mediophyceae</taxon>
        <taxon>Lithodesmiophycidae</taxon>
        <taxon>Lithodesmiales</taxon>
        <taxon>Lithodesmiaceae</taxon>
        <taxon>Ditylum</taxon>
    </lineage>
</organism>
<gene>
    <name evidence="3" type="ORF">DBRI00130_LOCUS26478</name>
</gene>
<feature type="compositionally biased region" description="Basic and acidic residues" evidence="1">
    <location>
        <begin position="531"/>
        <end position="542"/>
    </location>
</feature>
<feature type="compositionally biased region" description="Basic residues" evidence="1">
    <location>
        <begin position="1"/>
        <end position="10"/>
    </location>
</feature>